<proteinExistence type="predicted"/>
<sequence>MGRHSRSYLAAQPELPVTTPLGRGASAHVGRVGLLAVALGIGAAIAGGTATASADTSSSNASADSAAQSSTAAEAADGHTRDTASADDDPGSAPSSALSGVRATGAAADDAPVDDAEVDDAELDDDEVAEVSSDTPVKKRSSQVRVRDDAPSPASTTTPAASTVDSAVPSPADQVATEYGDIGKWMLQPDGEIADYGTLPYEGRIVLEPINVIIVDPTSKSALGATWKLSAAMRRAGFPPRIGHSTGFRALIDEQRYRQQPRGLLLGYSDDFFLVDNNHGRLFGPDPVETAAGFVWSGAFSTEELVFFGGLPRHAYVSSNTARAALAAQLVASGQARVEDMVSLDNSYNTDTTTTGDHDGYAVVVVLNDVGWFTAATAAATGGLDNRTCVSAGRASTPSAPSCEAITITAIRGPG</sequence>
<name>A0A3S4RTV2_MYCAU</name>
<evidence type="ECO:0000256" key="1">
    <source>
        <dbReference type="SAM" id="MobiDB-lite"/>
    </source>
</evidence>
<feature type="compositionally biased region" description="Low complexity" evidence="1">
    <location>
        <begin position="151"/>
        <end position="168"/>
    </location>
</feature>
<dbReference type="EMBL" id="LR134356">
    <property type="protein sequence ID" value="VEG58308.1"/>
    <property type="molecule type" value="Genomic_DNA"/>
</dbReference>
<evidence type="ECO:0000313" key="3">
    <source>
        <dbReference type="Proteomes" id="UP000279306"/>
    </source>
</evidence>
<reference evidence="2 3" key="1">
    <citation type="submission" date="2018-12" db="EMBL/GenBank/DDBJ databases">
        <authorList>
            <consortium name="Pathogen Informatics"/>
        </authorList>
    </citation>
    <scope>NUCLEOTIDE SEQUENCE [LARGE SCALE GENOMIC DNA]</scope>
    <source>
        <strain evidence="2 3">NCTC10437</strain>
    </source>
</reference>
<feature type="compositionally biased region" description="Acidic residues" evidence="1">
    <location>
        <begin position="111"/>
        <end position="129"/>
    </location>
</feature>
<dbReference type="STRING" id="1791.GCA_001049355_05294"/>
<gene>
    <name evidence="2" type="ORF">NCTC10437_05336</name>
</gene>
<feature type="region of interest" description="Disordered" evidence="1">
    <location>
        <begin position="51"/>
        <end position="171"/>
    </location>
</feature>
<dbReference type="KEGG" id="mauu:NCTC10437_05336"/>
<organism evidence="2 3">
    <name type="scientific">Mycolicibacterium aurum</name>
    <name type="common">Mycobacterium aurum</name>
    <dbReference type="NCBI Taxonomy" id="1791"/>
    <lineage>
        <taxon>Bacteria</taxon>
        <taxon>Bacillati</taxon>
        <taxon>Actinomycetota</taxon>
        <taxon>Actinomycetes</taxon>
        <taxon>Mycobacteriales</taxon>
        <taxon>Mycobacteriaceae</taxon>
        <taxon>Mycolicibacterium</taxon>
    </lineage>
</organism>
<keyword evidence="3" id="KW-1185">Reference proteome</keyword>
<evidence type="ECO:0000313" key="2">
    <source>
        <dbReference type="EMBL" id="VEG58308.1"/>
    </source>
</evidence>
<protein>
    <submittedName>
        <fullName evidence="2">Peptidase S15</fullName>
    </submittedName>
</protein>
<accession>A0A3S4RTV2</accession>
<dbReference type="AlphaFoldDB" id="A0A3S4RTV2"/>
<dbReference type="Proteomes" id="UP000279306">
    <property type="component" value="Chromosome"/>
</dbReference>
<feature type="compositionally biased region" description="Low complexity" evidence="1">
    <location>
        <begin position="51"/>
        <end position="75"/>
    </location>
</feature>